<evidence type="ECO:0000313" key="7">
    <source>
        <dbReference type="EMBL" id="KAF5357073.1"/>
    </source>
</evidence>
<dbReference type="Pfam" id="PF00335">
    <property type="entry name" value="Tetraspanin"/>
    <property type="match status" value="1"/>
</dbReference>
<keyword evidence="3 6" id="KW-1133">Transmembrane helix</keyword>
<evidence type="ECO:0000256" key="2">
    <source>
        <dbReference type="ARBA" id="ARBA00022692"/>
    </source>
</evidence>
<feature type="region of interest" description="Disordered" evidence="5">
    <location>
        <begin position="106"/>
        <end position="178"/>
    </location>
</feature>
<reference evidence="7 8" key="1">
    <citation type="journal article" date="2020" name="ISME J.">
        <title>Uncovering the hidden diversity of litter-decomposition mechanisms in mushroom-forming fungi.</title>
        <authorList>
            <person name="Floudas D."/>
            <person name="Bentzer J."/>
            <person name="Ahren D."/>
            <person name="Johansson T."/>
            <person name="Persson P."/>
            <person name="Tunlid A."/>
        </authorList>
    </citation>
    <scope>NUCLEOTIDE SEQUENCE [LARGE SCALE GENOMIC DNA]</scope>
    <source>
        <strain evidence="7 8">CBS 146.42</strain>
    </source>
</reference>
<feature type="transmembrane region" description="Helical" evidence="6">
    <location>
        <begin position="287"/>
        <end position="306"/>
    </location>
</feature>
<keyword evidence="8" id="KW-1185">Reference proteome</keyword>
<evidence type="ECO:0000256" key="1">
    <source>
        <dbReference type="ARBA" id="ARBA00004141"/>
    </source>
</evidence>
<evidence type="ECO:0000313" key="8">
    <source>
        <dbReference type="Proteomes" id="UP000559027"/>
    </source>
</evidence>
<comment type="caution">
    <text evidence="7">The sequence shown here is derived from an EMBL/GenBank/DDBJ whole genome shotgun (WGS) entry which is preliminary data.</text>
</comment>
<evidence type="ECO:0008006" key="9">
    <source>
        <dbReference type="Google" id="ProtNLM"/>
    </source>
</evidence>
<proteinExistence type="predicted"/>
<dbReference type="GO" id="GO:0016020">
    <property type="term" value="C:membrane"/>
    <property type="evidence" value="ECO:0007669"/>
    <property type="project" value="UniProtKB-SubCell"/>
</dbReference>
<dbReference type="OrthoDB" id="2156690at2759"/>
<dbReference type="EMBL" id="JAACJO010000006">
    <property type="protein sequence ID" value="KAF5357073.1"/>
    <property type="molecule type" value="Genomic_DNA"/>
</dbReference>
<evidence type="ECO:0000256" key="5">
    <source>
        <dbReference type="SAM" id="MobiDB-lite"/>
    </source>
</evidence>
<sequence length="491" mass="53580">MDHANRSSRPSSIGSHDDDTSSNSQTPSTHPIYSSDRDRSKEQERARLMNNSNNTAMPAAASGFYTAPASGGNGAGGAGGGDLEKPLPPFMGITSGVKIFTNNSSTGLNSGRSSPALHSPGSEHKLVETESQISLSTHYLPSKFSSTMLNPGARRRKGRGGKGKDGAPHVPKMGGGAEAFRDGEARMPVEGDEDYDGVNIGGPKTKKMRWTRFKWTMFFANLVFTAYSAVALIICLLTWFNVWTRADIVRVGNHTELIISTFASCIGIITSTIGWAGILLNNRSFLAVYNLLLWITFLFLVMPGYITYKRHTFNLEGKINAEWSRNLGPDGRLRVQNALRCCGYYSPFIEATISATCYARSILPGCKLHYLQFERMVLSKWYTVVFSLVPVHVGIMVVGLLCSNHVTYRFGKGMMPKAYRLSMNSMAVIMDNYASQLAEQYGNDVASEILTKSKSGWQLDGLPAVAYSQSLSQTPSIQMASKYGSIASKGD</sequence>
<evidence type="ECO:0000256" key="3">
    <source>
        <dbReference type="ARBA" id="ARBA00022989"/>
    </source>
</evidence>
<feature type="transmembrane region" description="Helical" evidence="6">
    <location>
        <begin position="259"/>
        <end position="280"/>
    </location>
</feature>
<name>A0A8H5G2J2_9AGAR</name>
<comment type="subcellular location">
    <subcellularLocation>
        <location evidence="1">Membrane</location>
        <topology evidence="1">Multi-pass membrane protein</topology>
    </subcellularLocation>
</comment>
<protein>
    <recommendedName>
        <fullName evidence="9">Tetraspanin Tsp2</fullName>
    </recommendedName>
</protein>
<feature type="transmembrane region" description="Helical" evidence="6">
    <location>
        <begin position="381"/>
        <end position="402"/>
    </location>
</feature>
<feature type="region of interest" description="Disordered" evidence="5">
    <location>
        <begin position="1"/>
        <end position="56"/>
    </location>
</feature>
<gene>
    <name evidence="7" type="ORF">D9756_006776</name>
</gene>
<keyword evidence="4 6" id="KW-0472">Membrane</keyword>
<dbReference type="Proteomes" id="UP000559027">
    <property type="component" value="Unassembled WGS sequence"/>
</dbReference>
<organism evidence="7 8">
    <name type="scientific">Leucocoprinus leucothites</name>
    <dbReference type="NCBI Taxonomy" id="201217"/>
    <lineage>
        <taxon>Eukaryota</taxon>
        <taxon>Fungi</taxon>
        <taxon>Dikarya</taxon>
        <taxon>Basidiomycota</taxon>
        <taxon>Agaricomycotina</taxon>
        <taxon>Agaricomycetes</taxon>
        <taxon>Agaricomycetidae</taxon>
        <taxon>Agaricales</taxon>
        <taxon>Agaricineae</taxon>
        <taxon>Agaricaceae</taxon>
        <taxon>Leucocoprinus</taxon>
    </lineage>
</organism>
<feature type="compositionally biased region" description="Polar residues" evidence="5">
    <location>
        <begin position="129"/>
        <end position="149"/>
    </location>
</feature>
<evidence type="ECO:0000256" key="6">
    <source>
        <dbReference type="SAM" id="Phobius"/>
    </source>
</evidence>
<dbReference type="InterPro" id="IPR018499">
    <property type="entry name" value="Tetraspanin/Peripherin"/>
</dbReference>
<feature type="transmembrane region" description="Helical" evidence="6">
    <location>
        <begin position="215"/>
        <end position="239"/>
    </location>
</feature>
<accession>A0A8H5G2J2</accession>
<keyword evidence="2 6" id="KW-0812">Transmembrane</keyword>
<feature type="compositionally biased region" description="Basic and acidic residues" evidence="5">
    <location>
        <begin position="35"/>
        <end position="47"/>
    </location>
</feature>
<dbReference type="AlphaFoldDB" id="A0A8H5G2J2"/>
<evidence type="ECO:0000256" key="4">
    <source>
        <dbReference type="ARBA" id="ARBA00023136"/>
    </source>
</evidence>
<feature type="compositionally biased region" description="Polar residues" evidence="5">
    <location>
        <begin position="21"/>
        <end position="32"/>
    </location>
</feature>